<dbReference type="OrthoDB" id="3375452at2"/>
<protein>
    <submittedName>
        <fullName evidence="1">Uncharacterized protein</fullName>
    </submittedName>
</protein>
<reference evidence="1 2" key="1">
    <citation type="submission" date="2019-09" db="EMBL/GenBank/DDBJ databases">
        <title>Genome Sequences of Streptomyces kaniharaensis ATCC 21070.</title>
        <authorList>
            <person name="Zhu W."/>
            <person name="De Crecy-Lagard V."/>
            <person name="Richards N.G."/>
        </authorList>
    </citation>
    <scope>NUCLEOTIDE SEQUENCE [LARGE SCALE GENOMIC DNA]</scope>
    <source>
        <strain evidence="1 2">SF-557</strain>
    </source>
</reference>
<evidence type="ECO:0000313" key="2">
    <source>
        <dbReference type="Proteomes" id="UP000450000"/>
    </source>
</evidence>
<comment type="caution">
    <text evidence="1">The sequence shown here is derived from an EMBL/GenBank/DDBJ whole genome shotgun (WGS) entry which is preliminary data.</text>
</comment>
<name>A0A6N7KWU9_9ACTN</name>
<evidence type="ECO:0000313" key="1">
    <source>
        <dbReference type="EMBL" id="MQS15990.1"/>
    </source>
</evidence>
<proteinExistence type="predicted"/>
<accession>A0A6N7KWU9</accession>
<gene>
    <name evidence="1" type="ORF">F7Q99_27995</name>
</gene>
<keyword evidence="2" id="KW-1185">Reference proteome</keyword>
<dbReference type="Proteomes" id="UP000450000">
    <property type="component" value="Unassembled WGS sequence"/>
</dbReference>
<dbReference type="EMBL" id="WBOF01000002">
    <property type="protein sequence ID" value="MQS15990.1"/>
    <property type="molecule type" value="Genomic_DNA"/>
</dbReference>
<organism evidence="1 2">
    <name type="scientific">Streptomyces kaniharaensis</name>
    <dbReference type="NCBI Taxonomy" id="212423"/>
    <lineage>
        <taxon>Bacteria</taxon>
        <taxon>Bacillati</taxon>
        <taxon>Actinomycetota</taxon>
        <taxon>Actinomycetes</taxon>
        <taxon>Kitasatosporales</taxon>
        <taxon>Streptomycetaceae</taxon>
        <taxon>Streptomyces</taxon>
    </lineage>
</organism>
<sequence length="131" mass="14428">MIHLPDGSWWDWDVVSWNAGRLRLGASHDLSYHHGLEPVFSDPVFVICPASFHDPTFREPTPAEARIVSRQVGETPEVLVAFEADAGGPEPASGLIAAGQLDIVQGTVFRYWRENLEAGERLAPWVSPPEA</sequence>
<dbReference type="AlphaFoldDB" id="A0A6N7KWU9"/>
<dbReference type="RefSeq" id="WP_153466752.1">
    <property type="nucleotide sequence ID" value="NZ_WBOF01000002.1"/>
</dbReference>